<accession>A0A1U7PPC2</accession>
<name>A0A1U7PPC2_9BACI</name>
<dbReference type="NCBIfam" id="NF040845">
    <property type="entry name" value="lmo0850_fam"/>
    <property type="match status" value="1"/>
</dbReference>
<dbReference type="InterPro" id="IPR049839">
    <property type="entry name" value="Lmo0850-like"/>
</dbReference>
<reference evidence="2" key="1">
    <citation type="submission" date="2017-01" db="EMBL/GenBank/DDBJ databases">
        <authorList>
            <person name="Varghese N."/>
            <person name="Submissions S."/>
        </authorList>
    </citation>
    <scope>NUCLEOTIDE SEQUENCE [LARGE SCALE GENOMIC DNA]</scope>
    <source>
        <strain evidence="2">MNA4</strain>
    </source>
</reference>
<keyword evidence="2" id="KW-1185">Reference proteome</keyword>
<proteinExistence type="predicted"/>
<dbReference type="Proteomes" id="UP000187550">
    <property type="component" value="Unassembled WGS sequence"/>
</dbReference>
<evidence type="ECO:0000313" key="2">
    <source>
        <dbReference type="Proteomes" id="UP000187550"/>
    </source>
</evidence>
<evidence type="ECO:0000313" key="1">
    <source>
        <dbReference type="EMBL" id="SIT89522.1"/>
    </source>
</evidence>
<gene>
    <name evidence="1" type="ORF">SAMN05428946_2429</name>
</gene>
<organism evidence="1 2">
    <name type="scientific">Edaphobacillus lindanitolerans</name>
    <dbReference type="NCBI Taxonomy" id="550447"/>
    <lineage>
        <taxon>Bacteria</taxon>
        <taxon>Bacillati</taxon>
        <taxon>Bacillota</taxon>
        <taxon>Bacilli</taxon>
        <taxon>Bacillales</taxon>
        <taxon>Bacillaceae</taxon>
        <taxon>Edaphobacillus</taxon>
    </lineage>
</organism>
<dbReference type="EMBL" id="FTPL01000003">
    <property type="protein sequence ID" value="SIT89522.1"/>
    <property type="molecule type" value="Genomic_DNA"/>
</dbReference>
<protein>
    <submittedName>
        <fullName evidence="1">Uncharacterized protein</fullName>
    </submittedName>
</protein>
<sequence length="46" mass="4977">MAKEKDVKTIAERISALGIPVTITKSRLELLKALAPPANVPHPRTT</sequence>
<dbReference type="AlphaFoldDB" id="A0A1U7PPC2"/>
<dbReference type="RefSeq" id="WP_200805808.1">
    <property type="nucleotide sequence ID" value="NZ_FTPL01000003.1"/>
</dbReference>